<dbReference type="EMBL" id="FOBI01000012">
    <property type="protein sequence ID" value="SEL48254.1"/>
    <property type="molecule type" value="Genomic_DNA"/>
</dbReference>
<feature type="transmembrane region" description="Helical" evidence="8">
    <location>
        <begin position="30"/>
        <end position="49"/>
    </location>
</feature>
<keyword evidence="7" id="KW-0175">Coiled coil</keyword>
<feature type="coiled-coil region" evidence="7">
    <location>
        <begin position="118"/>
        <end position="258"/>
    </location>
</feature>
<dbReference type="Proteomes" id="UP000199297">
    <property type="component" value="Unassembled WGS sequence"/>
</dbReference>
<dbReference type="Gene3D" id="2.40.50.100">
    <property type="match status" value="1"/>
</dbReference>
<dbReference type="PANTHER" id="PTHR30386">
    <property type="entry name" value="MEMBRANE FUSION SUBUNIT OF EMRAB-TOLC MULTIDRUG EFFLUX PUMP"/>
    <property type="match status" value="1"/>
</dbReference>
<dbReference type="AlphaFoldDB" id="A0A1H7QKW7"/>
<keyword evidence="11" id="KW-1185">Reference proteome</keyword>
<dbReference type="PROSITE" id="PS00543">
    <property type="entry name" value="HLYD_FAMILY"/>
    <property type="match status" value="1"/>
</dbReference>
<keyword evidence="3" id="KW-0813">Transport</keyword>
<accession>A0A1H7QKW7</accession>
<keyword evidence="4 8" id="KW-0812">Transmembrane</keyword>
<organism evidence="10 11">
    <name type="scientific">Colwellia chukchiensis</name>
    <dbReference type="NCBI Taxonomy" id="641665"/>
    <lineage>
        <taxon>Bacteria</taxon>
        <taxon>Pseudomonadati</taxon>
        <taxon>Pseudomonadota</taxon>
        <taxon>Gammaproteobacteria</taxon>
        <taxon>Alteromonadales</taxon>
        <taxon>Colwelliaceae</taxon>
        <taxon>Colwellia</taxon>
    </lineage>
</organism>
<evidence type="ECO:0000256" key="3">
    <source>
        <dbReference type="ARBA" id="ARBA00022448"/>
    </source>
</evidence>
<evidence type="ECO:0000313" key="10">
    <source>
        <dbReference type="EMBL" id="SEL48254.1"/>
    </source>
</evidence>
<gene>
    <name evidence="10" type="ORF">SAMN05216262_1124</name>
</gene>
<comment type="subcellular location">
    <subcellularLocation>
        <location evidence="1">Membrane</location>
        <topology evidence="1">Single-pass membrane protein</topology>
    </subcellularLocation>
</comment>
<dbReference type="PRINTS" id="PR01490">
    <property type="entry name" value="RTXTOXIND"/>
</dbReference>
<dbReference type="OrthoDB" id="9775513at2"/>
<reference evidence="11" key="1">
    <citation type="submission" date="2016-10" db="EMBL/GenBank/DDBJ databases">
        <authorList>
            <person name="Varghese N."/>
            <person name="Submissions S."/>
        </authorList>
    </citation>
    <scope>NUCLEOTIDE SEQUENCE [LARGE SCALE GENOMIC DNA]</scope>
    <source>
        <strain evidence="11">CGMCC 1.9127</strain>
    </source>
</reference>
<evidence type="ECO:0000256" key="2">
    <source>
        <dbReference type="ARBA" id="ARBA00009477"/>
    </source>
</evidence>
<sequence>MSLFRKEAISHQSERLTGAITLAQPLSLKLTVLMLVAVAIAIITFLFSAEYSRKATVRGFLMPNKGVIKSFANQGGTIEKLWVREGDKVVKGQSLATIIVQQNNSKGVDLSTQLTEQLNAQENLLRDEIAQHQALKTQELLNLQTQKRASDNEKNALESQLTVAAEKLKLLKEQQLDFNQLNKNGFLSNLEKERQQQALLEAKQEKQNIARLLLQHQNQLNQIIFNLTNIPQQYALRINNLKRQQADIQRQLAQVASNYQYTITASNSGFITGIQVVEGETLSQSKAQAKPLLHIIPENSELVAELLLPTRSAGFVEIGNNTRLRFDAFPYQRFGFINSEIVRIDQTLIMPNEIQLPISLQEPVYRLRAKLTQQQMQAFGKAFDLKSGMLFEADIMLEQRTLIEWLLEPIYSLRGRVS</sequence>
<dbReference type="Pfam" id="PF26002">
    <property type="entry name" value="Beta-barrel_AprE"/>
    <property type="match status" value="1"/>
</dbReference>
<evidence type="ECO:0000256" key="5">
    <source>
        <dbReference type="ARBA" id="ARBA00022989"/>
    </source>
</evidence>
<dbReference type="GO" id="GO:0009306">
    <property type="term" value="P:protein secretion"/>
    <property type="evidence" value="ECO:0007669"/>
    <property type="project" value="InterPro"/>
</dbReference>
<dbReference type="GO" id="GO:0016020">
    <property type="term" value="C:membrane"/>
    <property type="evidence" value="ECO:0007669"/>
    <property type="project" value="UniProtKB-SubCell"/>
</dbReference>
<evidence type="ECO:0000256" key="8">
    <source>
        <dbReference type="SAM" id="Phobius"/>
    </source>
</evidence>
<evidence type="ECO:0000313" key="11">
    <source>
        <dbReference type="Proteomes" id="UP000199297"/>
    </source>
</evidence>
<keyword evidence="5 8" id="KW-1133">Transmembrane helix</keyword>
<dbReference type="InterPro" id="IPR006144">
    <property type="entry name" value="Secretion_HlyD_CS"/>
</dbReference>
<keyword evidence="6 8" id="KW-0472">Membrane</keyword>
<dbReference type="RefSeq" id="WP_085285433.1">
    <property type="nucleotide sequence ID" value="NZ_FOBI01000012.1"/>
</dbReference>
<dbReference type="InterPro" id="IPR058982">
    <property type="entry name" value="Beta-barrel_AprE"/>
</dbReference>
<dbReference type="PANTHER" id="PTHR30386:SF28">
    <property type="entry name" value="EXPORTED PROTEIN"/>
    <property type="match status" value="1"/>
</dbReference>
<comment type="similarity">
    <text evidence="2">Belongs to the membrane fusion protein (MFP) (TC 8.A.1) family.</text>
</comment>
<evidence type="ECO:0000256" key="4">
    <source>
        <dbReference type="ARBA" id="ARBA00022692"/>
    </source>
</evidence>
<evidence type="ECO:0000256" key="6">
    <source>
        <dbReference type="ARBA" id="ARBA00023136"/>
    </source>
</evidence>
<proteinExistence type="inferred from homology"/>
<protein>
    <submittedName>
        <fullName evidence="10">Membrane fusion protein</fullName>
    </submittedName>
</protein>
<evidence type="ECO:0000256" key="1">
    <source>
        <dbReference type="ARBA" id="ARBA00004167"/>
    </source>
</evidence>
<evidence type="ECO:0000259" key="9">
    <source>
        <dbReference type="Pfam" id="PF26002"/>
    </source>
</evidence>
<dbReference type="STRING" id="641665.GCA_002104455_01044"/>
<dbReference type="InterPro" id="IPR050739">
    <property type="entry name" value="MFP"/>
</dbReference>
<evidence type="ECO:0000256" key="7">
    <source>
        <dbReference type="SAM" id="Coils"/>
    </source>
</evidence>
<name>A0A1H7QKW7_9GAMM</name>
<feature type="domain" description="AprE-like beta-barrel" evidence="9">
    <location>
        <begin position="302"/>
        <end position="396"/>
    </location>
</feature>